<gene>
    <name evidence="7" type="ORF">AN618_20920</name>
</gene>
<feature type="transmembrane region" description="Helical" evidence="5">
    <location>
        <begin position="57"/>
        <end position="78"/>
    </location>
</feature>
<keyword evidence="8" id="KW-1185">Reference proteome</keyword>
<proteinExistence type="predicted"/>
<dbReference type="Pfam" id="PF01061">
    <property type="entry name" value="ABC2_membrane"/>
    <property type="match status" value="1"/>
</dbReference>
<dbReference type="GO" id="GO:0140359">
    <property type="term" value="F:ABC-type transporter activity"/>
    <property type="evidence" value="ECO:0007669"/>
    <property type="project" value="InterPro"/>
</dbReference>
<dbReference type="InterPro" id="IPR051784">
    <property type="entry name" value="Nod_factor_ABC_transporter"/>
</dbReference>
<evidence type="ECO:0000256" key="3">
    <source>
        <dbReference type="ARBA" id="ARBA00022989"/>
    </source>
</evidence>
<dbReference type="InParanoid" id="A0A140L343"/>
<evidence type="ECO:0000256" key="2">
    <source>
        <dbReference type="ARBA" id="ARBA00022692"/>
    </source>
</evidence>
<name>A0A140L343_9FIRM</name>
<organism evidence="7 8">
    <name type="scientific">Fervidicola ferrireducens</name>
    <dbReference type="NCBI Taxonomy" id="520764"/>
    <lineage>
        <taxon>Bacteria</taxon>
        <taxon>Bacillati</taxon>
        <taxon>Bacillota</taxon>
        <taxon>Clostridia</taxon>
        <taxon>Thermosediminibacterales</taxon>
        <taxon>Thermosediminibacteraceae</taxon>
        <taxon>Fervidicola</taxon>
    </lineage>
</organism>
<dbReference type="Proteomes" id="UP000070427">
    <property type="component" value="Unassembled WGS sequence"/>
</dbReference>
<reference evidence="7 8" key="1">
    <citation type="submission" date="2015-12" db="EMBL/GenBank/DDBJ databases">
        <title>Draft genome sequnece of Fervidicola ferrireducens strain Y170.</title>
        <authorList>
            <person name="Patel B.K."/>
        </authorList>
    </citation>
    <scope>NUCLEOTIDE SEQUENCE [LARGE SCALE GENOMIC DNA]</scope>
    <source>
        <strain evidence="7 8">Y170</strain>
    </source>
</reference>
<dbReference type="PATRIC" id="fig|520764.3.peg.2237"/>
<dbReference type="GO" id="GO:0016020">
    <property type="term" value="C:membrane"/>
    <property type="evidence" value="ECO:0007669"/>
    <property type="project" value="UniProtKB-SubCell"/>
</dbReference>
<evidence type="ECO:0000256" key="4">
    <source>
        <dbReference type="ARBA" id="ARBA00023136"/>
    </source>
</evidence>
<evidence type="ECO:0000259" key="6">
    <source>
        <dbReference type="Pfam" id="PF01061"/>
    </source>
</evidence>
<evidence type="ECO:0000256" key="5">
    <source>
        <dbReference type="SAM" id="Phobius"/>
    </source>
</evidence>
<evidence type="ECO:0000313" key="8">
    <source>
        <dbReference type="Proteomes" id="UP000070427"/>
    </source>
</evidence>
<keyword evidence="3 5" id="KW-1133">Transmembrane helix</keyword>
<keyword evidence="2 5" id="KW-0812">Transmembrane</keyword>
<feature type="domain" description="ABC-2 type transporter transmembrane" evidence="6">
    <location>
        <begin position="20"/>
        <end position="214"/>
    </location>
</feature>
<feature type="transmembrane region" description="Helical" evidence="5">
    <location>
        <begin position="23"/>
        <end position="45"/>
    </location>
</feature>
<sequence>MARNFGNTLYAFFIKKKAEYRRYWLDFAVGLAIKFIFFLGTLYASPIHTGSEAVIRLFGFSIWYLCAHVVSKLGNTVIEEAYLGTLEQVLSTRARPWQLVFGLIVAEILFSFLWIAIFFVMAVLIVGVHHFWSGLVTHSSSLLIFGIISLIGMIGVGLTILGLSLRFKHVGSITEVLLYYLLVFSGFFLPPQFLPDFLHALNALSPLAWAVKGMNEGWSALPPAIMSSTAWILLGMLILITQWNWARQSGRLGTYV</sequence>
<keyword evidence="4 5" id="KW-0472">Membrane</keyword>
<comment type="subcellular location">
    <subcellularLocation>
        <location evidence="1">Membrane</location>
        <topology evidence="1">Multi-pass membrane protein</topology>
    </subcellularLocation>
</comment>
<dbReference type="EMBL" id="LOED01000035">
    <property type="protein sequence ID" value="KXG74968.1"/>
    <property type="molecule type" value="Genomic_DNA"/>
</dbReference>
<dbReference type="STRING" id="520764.AN618_20920"/>
<accession>A0A140L343</accession>
<dbReference type="RefSeq" id="WP_066354728.1">
    <property type="nucleotide sequence ID" value="NZ_LOED01000035.1"/>
</dbReference>
<evidence type="ECO:0000256" key="1">
    <source>
        <dbReference type="ARBA" id="ARBA00004141"/>
    </source>
</evidence>
<feature type="transmembrane region" description="Helical" evidence="5">
    <location>
        <begin position="220"/>
        <end position="241"/>
    </location>
</feature>
<dbReference type="PANTHER" id="PTHR43229:SF6">
    <property type="entry name" value="ABC-TYPE MULTIDRUG TRANSPORT SYSTEM, PERMEASE COMPONENT"/>
    <property type="match status" value="1"/>
</dbReference>
<protein>
    <recommendedName>
        <fullName evidence="6">ABC-2 type transporter transmembrane domain-containing protein</fullName>
    </recommendedName>
</protein>
<feature type="transmembrane region" description="Helical" evidence="5">
    <location>
        <begin position="99"/>
        <end position="132"/>
    </location>
</feature>
<feature type="transmembrane region" description="Helical" evidence="5">
    <location>
        <begin position="144"/>
        <end position="165"/>
    </location>
</feature>
<comment type="caution">
    <text evidence="7">The sequence shown here is derived from an EMBL/GenBank/DDBJ whole genome shotgun (WGS) entry which is preliminary data.</text>
</comment>
<dbReference type="OrthoDB" id="9774758at2"/>
<dbReference type="InterPro" id="IPR013525">
    <property type="entry name" value="ABC2_TM"/>
</dbReference>
<dbReference type="AlphaFoldDB" id="A0A140L343"/>
<feature type="transmembrane region" description="Helical" evidence="5">
    <location>
        <begin position="177"/>
        <end position="194"/>
    </location>
</feature>
<dbReference type="PANTHER" id="PTHR43229">
    <property type="entry name" value="NODULATION PROTEIN J"/>
    <property type="match status" value="1"/>
</dbReference>
<evidence type="ECO:0000313" key="7">
    <source>
        <dbReference type="EMBL" id="KXG74968.1"/>
    </source>
</evidence>